<dbReference type="InterPro" id="IPR000014">
    <property type="entry name" value="PAS"/>
</dbReference>
<feature type="domain" description="PAS" evidence="7">
    <location>
        <begin position="424"/>
        <end position="465"/>
    </location>
</feature>
<reference evidence="11 12" key="1">
    <citation type="submission" date="2021-01" db="EMBL/GenBank/DDBJ databases">
        <title>Genomic Encyclopedia of Type Strains, Phase IV (KMG-IV): sequencing the most valuable type-strain genomes for metagenomic binning, comparative biology and taxonomic classification.</title>
        <authorList>
            <person name="Goeker M."/>
        </authorList>
    </citation>
    <scope>NUCLEOTIDE SEQUENCE [LARGE SCALE GENOMIC DNA]</scope>
    <source>
        <strain evidence="11 12">DSM 24436</strain>
    </source>
</reference>
<dbReference type="EMBL" id="JAFBDT010000001">
    <property type="protein sequence ID" value="MBM7560806.1"/>
    <property type="molecule type" value="Genomic_DNA"/>
</dbReference>
<dbReference type="NCBIfam" id="TIGR00254">
    <property type="entry name" value="GGDEF"/>
    <property type="match status" value="1"/>
</dbReference>
<dbReference type="InterPro" id="IPR006675">
    <property type="entry name" value="HDIG_dom"/>
</dbReference>
<feature type="domain" description="GGDEF" evidence="9">
    <location>
        <begin position="579"/>
        <end position="708"/>
    </location>
</feature>
<dbReference type="CDD" id="cd00077">
    <property type="entry name" value="HDc"/>
    <property type="match status" value="1"/>
</dbReference>
<dbReference type="PANTHER" id="PTHR44757:SF2">
    <property type="entry name" value="BIOFILM ARCHITECTURE MAINTENANCE PROTEIN MBAA"/>
    <property type="match status" value="1"/>
</dbReference>
<evidence type="ECO:0000259" key="8">
    <source>
        <dbReference type="PROSITE" id="PS50885"/>
    </source>
</evidence>
<accession>A0ABS2MN24</accession>
<dbReference type="CDD" id="cd01949">
    <property type="entry name" value="GGDEF"/>
    <property type="match status" value="1"/>
</dbReference>
<dbReference type="CDD" id="cd06225">
    <property type="entry name" value="HAMP"/>
    <property type="match status" value="1"/>
</dbReference>
<keyword evidence="2" id="KW-1003">Cell membrane</keyword>
<dbReference type="Pfam" id="PF02743">
    <property type="entry name" value="dCache_1"/>
    <property type="match status" value="1"/>
</dbReference>
<keyword evidence="5 6" id="KW-0472">Membrane</keyword>
<dbReference type="Pfam" id="PF00989">
    <property type="entry name" value="PAS"/>
    <property type="match status" value="1"/>
</dbReference>
<dbReference type="InterPro" id="IPR043128">
    <property type="entry name" value="Rev_trsase/Diguanyl_cyclase"/>
</dbReference>
<dbReference type="Proteomes" id="UP000767854">
    <property type="component" value="Unassembled WGS sequence"/>
</dbReference>
<dbReference type="PROSITE" id="PS51832">
    <property type="entry name" value="HD_GYP"/>
    <property type="match status" value="1"/>
</dbReference>
<evidence type="ECO:0000313" key="11">
    <source>
        <dbReference type="EMBL" id="MBM7560806.1"/>
    </source>
</evidence>
<dbReference type="NCBIfam" id="TIGR00277">
    <property type="entry name" value="HDIG"/>
    <property type="match status" value="1"/>
</dbReference>
<feature type="domain" description="HAMP" evidence="8">
    <location>
        <begin position="356"/>
        <end position="408"/>
    </location>
</feature>
<dbReference type="SMART" id="SM00091">
    <property type="entry name" value="PAS"/>
    <property type="match status" value="1"/>
</dbReference>
<evidence type="ECO:0000313" key="12">
    <source>
        <dbReference type="Proteomes" id="UP000767854"/>
    </source>
</evidence>
<keyword evidence="4 6" id="KW-1133">Transmembrane helix</keyword>
<dbReference type="NCBIfam" id="TIGR00229">
    <property type="entry name" value="sensory_box"/>
    <property type="match status" value="1"/>
</dbReference>
<comment type="caution">
    <text evidence="11">The sequence shown here is derived from an EMBL/GenBank/DDBJ whole genome shotgun (WGS) entry which is preliminary data.</text>
</comment>
<feature type="transmembrane region" description="Helical" evidence="6">
    <location>
        <begin position="16"/>
        <end position="39"/>
    </location>
</feature>
<organism evidence="11 12">
    <name type="scientific">Fusibacter tunisiensis</name>
    <dbReference type="NCBI Taxonomy" id="1008308"/>
    <lineage>
        <taxon>Bacteria</taxon>
        <taxon>Bacillati</taxon>
        <taxon>Bacillota</taxon>
        <taxon>Clostridia</taxon>
        <taxon>Eubacteriales</taxon>
        <taxon>Eubacteriales Family XII. Incertae Sedis</taxon>
        <taxon>Fusibacter</taxon>
    </lineage>
</organism>
<feature type="domain" description="HD-GYP" evidence="10">
    <location>
        <begin position="700"/>
        <end position="882"/>
    </location>
</feature>
<evidence type="ECO:0000256" key="5">
    <source>
        <dbReference type="ARBA" id="ARBA00023136"/>
    </source>
</evidence>
<dbReference type="InterPro" id="IPR000160">
    <property type="entry name" value="GGDEF_dom"/>
</dbReference>
<dbReference type="SUPFAM" id="SSF109604">
    <property type="entry name" value="HD-domain/PDEase-like"/>
    <property type="match status" value="1"/>
</dbReference>
<evidence type="ECO:0000256" key="3">
    <source>
        <dbReference type="ARBA" id="ARBA00022692"/>
    </source>
</evidence>
<dbReference type="InterPro" id="IPR013767">
    <property type="entry name" value="PAS_fold"/>
</dbReference>
<evidence type="ECO:0000256" key="2">
    <source>
        <dbReference type="ARBA" id="ARBA00022475"/>
    </source>
</evidence>
<dbReference type="SMART" id="SM00471">
    <property type="entry name" value="HDc"/>
    <property type="match status" value="1"/>
</dbReference>
<name>A0ABS2MN24_9FIRM</name>
<evidence type="ECO:0000256" key="1">
    <source>
        <dbReference type="ARBA" id="ARBA00004651"/>
    </source>
</evidence>
<dbReference type="PANTHER" id="PTHR44757">
    <property type="entry name" value="DIGUANYLATE CYCLASE DGCP"/>
    <property type="match status" value="1"/>
</dbReference>
<evidence type="ECO:0000259" key="7">
    <source>
        <dbReference type="PROSITE" id="PS50112"/>
    </source>
</evidence>
<dbReference type="InterPro" id="IPR037522">
    <property type="entry name" value="HD_GYP_dom"/>
</dbReference>
<dbReference type="InterPro" id="IPR003607">
    <property type="entry name" value="HD/PDEase_dom"/>
</dbReference>
<dbReference type="RefSeq" id="WP_204661496.1">
    <property type="nucleotide sequence ID" value="NZ_JAFBDT010000001.1"/>
</dbReference>
<dbReference type="Pfam" id="PF13487">
    <property type="entry name" value="HD_5"/>
    <property type="match status" value="1"/>
</dbReference>
<evidence type="ECO:0000259" key="9">
    <source>
        <dbReference type="PROSITE" id="PS50887"/>
    </source>
</evidence>
<feature type="transmembrane region" description="Helical" evidence="6">
    <location>
        <begin position="333"/>
        <end position="351"/>
    </location>
</feature>
<gene>
    <name evidence="11" type="ORF">JOC49_000315</name>
</gene>
<dbReference type="PROSITE" id="PS50887">
    <property type="entry name" value="GGDEF"/>
    <property type="match status" value="1"/>
</dbReference>
<dbReference type="InterPro" id="IPR029787">
    <property type="entry name" value="Nucleotide_cyclase"/>
</dbReference>
<evidence type="ECO:0000259" key="10">
    <source>
        <dbReference type="PROSITE" id="PS51832"/>
    </source>
</evidence>
<protein>
    <submittedName>
        <fullName evidence="11">Diguanylate cyclase (GGDEF)-like protein/PAS domain S-box-containing protein/putative nucleotidyltransferase with HDIG domain</fullName>
    </submittedName>
</protein>
<proteinExistence type="predicted"/>
<keyword evidence="12" id="KW-1185">Reference proteome</keyword>
<dbReference type="SUPFAM" id="SSF55785">
    <property type="entry name" value="PYP-like sensor domain (PAS domain)"/>
    <property type="match status" value="1"/>
</dbReference>
<dbReference type="Pfam" id="PF00990">
    <property type="entry name" value="GGDEF"/>
    <property type="match status" value="1"/>
</dbReference>
<dbReference type="PROSITE" id="PS50885">
    <property type="entry name" value="HAMP"/>
    <property type="match status" value="1"/>
</dbReference>
<keyword evidence="3 6" id="KW-0812">Transmembrane</keyword>
<dbReference type="CDD" id="cd00130">
    <property type="entry name" value="PAS"/>
    <property type="match status" value="1"/>
</dbReference>
<dbReference type="InterPro" id="IPR033479">
    <property type="entry name" value="dCache_1"/>
</dbReference>
<dbReference type="SUPFAM" id="SSF55073">
    <property type="entry name" value="Nucleotide cyclase"/>
    <property type="match status" value="1"/>
</dbReference>
<dbReference type="SMART" id="SM00267">
    <property type="entry name" value="GGDEF"/>
    <property type="match status" value="1"/>
</dbReference>
<evidence type="ECO:0000256" key="4">
    <source>
        <dbReference type="ARBA" id="ARBA00022989"/>
    </source>
</evidence>
<dbReference type="Gene3D" id="3.30.70.270">
    <property type="match status" value="1"/>
</dbReference>
<sequence length="882" mass="100090">MTNFVFKSKAQVKSAIVLFFILITTLAVTLVGLVFFFTWKQSNENGMHVLADSLNDQITHRIEDFASSPFDLLNTHQIYLERDIFDITDEKTRNLFFYNAIVRSNNEALYSFSYASNEGHYYGARRNTVDGIEIMINNSTTQGHSYYYRLNDDYSTGAFVIDAGDFDPRTREWYKTAADGKAALFSSIYKHFIIDDLAISAATPILDKDGNIKGVLGAHMTLSRVNRELRNIMNNYKGFVVIVEPNGEIVSNSLGVDNFKNQNERIHLNELGYSNLDQTFKKYSEENAYEREYTQTIGSEMFHVQRYQAYGLDWVILTALPIEPFIESSVKSIVWALVLTGFILAVSVFSYSKLTKMYFKPFYSTIGALNSFSKGRYDIRIEETNNSEFNLLASRFNEMAEVTENVVSNLEAIVKERTLEIETTNTKLVSIINATAEGIVGIDPKGICMFINQSALDLLGYNFEEDLVGQSFHMKVHQKEYDDDFCVLLNTISRKENVRNQQDVFSKQNGQPVNVLYNLQILLDQNDLKGAVISFSDISERLSLQNKMTYLTDHDYLTGLRNRLSFEKYLKEINHKDNYPLLIVMCDINGLKLTNDIFGHESGDRLIVAAADILDNLQQNRGIAARTGGDEFILLLKNSDSNEATEIPNRIKTAFRKIEKFAFKGSISVGYDLIYESSVNLESALSKVEDKMYADKVLSNHQMKSEALDQLVSKLHALSPYEREHAIRVANIAYAFANYLGLSDSEAKQVKTIGFLHDIGKITLSLDALEGDYMSHPITGYRILNAFDETMELAESVLHHHEKWDGSGYPGKLAGEEIPYQSRIVSIAEAYDEYTNPIKTERISNEEAILRLQEMSGVAFDPELISVFIEMVSRKEGGNYDT</sequence>
<dbReference type="Gene3D" id="1.10.3210.10">
    <property type="entry name" value="Hypothetical protein af1432"/>
    <property type="match status" value="1"/>
</dbReference>
<comment type="subcellular location">
    <subcellularLocation>
        <location evidence="1">Cell membrane</location>
        <topology evidence="1">Multi-pass membrane protein</topology>
    </subcellularLocation>
</comment>
<dbReference type="InterPro" id="IPR035965">
    <property type="entry name" value="PAS-like_dom_sf"/>
</dbReference>
<dbReference type="InterPro" id="IPR052155">
    <property type="entry name" value="Biofilm_reg_signaling"/>
</dbReference>
<evidence type="ECO:0000256" key="6">
    <source>
        <dbReference type="SAM" id="Phobius"/>
    </source>
</evidence>
<dbReference type="Gene3D" id="6.10.340.10">
    <property type="match status" value="1"/>
</dbReference>
<dbReference type="InterPro" id="IPR003660">
    <property type="entry name" value="HAMP_dom"/>
</dbReference>
<dbReference type="Gene3D" id="3.30.450.20">
    <property type="entry name" value="PAS domain"/>
    <property type="match status" value="2"/>
</dbReference>
<dbReference type="PROSITE" id="PS50112">
    <property type="entry name" value="PAS"/>
    <property type="match status" value="1"/>
</dbReference>